<proteinExistence type="predicted"/>
<dbReference type="EMBL" id="BAABEP010000006">
    <property type="protein sequence ID" value="GAA3718439.1"/>
    <property type="molecule type" value="Genomic_DNA"/>
</dbReference>
<name>A0ABP7EFG5_9ACTN</name>
<organism evidence="1 2">
    <name type="scientific">Streptomyces tremellae</name>
    <dbReference type="NCBI Taxonomy" id="1124239"/>
    <lineage>
        <taxon>Bacteria</taxon>
        <taxon>Bacillati</taxon>
        <taxon>Actinomycetota</taxon>
        <taxon>Actinomycetes</taxon>
        <taxon>Kitasatosporales</taxon>
        <taxon>Streptomycetaceae</taxon>
        <taxon>Streptomyces</taxon>
    </lineage>
</organism>
<keyword evidence="2" id="KW-1185">Reference proteome</keyword>
<gene>
    <name evidence="1" type="ORF">GCM10023082_14970</name>
</gene>
<reference evidence="2" key="1">
    <citation type="journal article" date="2019" name="Int. J. Syst. Evol. Microbiol.">
        <title>The Global Catalogue of Microorganisms (GCM) 10K type strain sequencing project: providing services to taxonomists for standard genome sequencing and annotation.</title>
        <authorList>
            <consortium name="The Broad Institute Genomics Platform"/>
            <consortium name="The Broad Institute Genome Sequencing Center for Infectious Disease"/>
            <person name="Wu L."/>
            <person name="Ma J."/>
        </authorList>
    </citation>
    <scope>NUCLEOTIDE SEQUENCE [LARGE SCALE GENOMIC DNA]</scope>
    <source>
        <strain evidence="2">JCM 30846</strain>
    </source>
</reference>
<protein>
    <submittedName>
        <fullName evidence="1">Uncharacterized protein</fullName>
    </submittedName>
</protein>
<dbReference type="Proteomes" id="UP001499884">
    <property type="component" value="Unassembled WGS sequence"/>
</dbReference>
<accession>A0ABP7EFG5</accession>
<comment type="caution">
    <text evidence="1">The sequence shown here is derived from an EMBL/GenBank/DDBJ whole genome shotgun (WGS) entry which is preliminary data.</text>
</comment>
<evidence type="ECO:0000313" key="2">
    <source>
        <dbReference type="Proteomes" id="UP001499884"/>
    </source>
</evidence>
<evidence type="ECO:0000313" key="1">
    <source>
        <dbReference type="EMBL" id="GAA3718439.1"/>
    </source>
</evidence>
<sequence>MAQSLMTHTGAAHAPGRAYKQLRGGRAPKCCASLYALSRYHFPVPTDDSVTCKRCLAALAKESEGARR</sequence>